<dbReference type="EMBL" id="BAAAFD010000002">
    <property type="protein sequence ID" value="GAA0853971.1"/>
    <property type="molecule type" value="Genomic_DNA"/>
</dbReference>
<feature type="chain" id="PRO_5046530364" description="WD40-like Beta Propeller Repeat" evidence="2">
    <location>
        <begin position="23"/>
        <end position="307"/>
    </location>
</feature>
<evidence type="ECO:0008006" key="5">
    <source>
        <dbReference type="Google" id="ProtNLM"/>
    </source>
</evidence>
<keyword evidence="4" id="KW-1185">Reference proteome</keyword>
<accession>A0ABN1LDU5</accession>
<comment type="caution">
    <text evidence="3">The sequence shown here is derived from an EMBL/GenBank/DDBJ whole genome shotgun (WGS) entry which is preliminary data.</text>
</comment>
<keyword evidence="2" id="KW-0732">Signal</keyword>
<proteinExistence type="inferred from homology"/>
<evidence type="ECO:0000313" key="3">
    <source>
        <dbReference type="EMBL" id="GAA0853971.1"/>
    </source>
</evidence>
<dbReference type="Proteomes" id="UP001500359">
    <property type="component" value="Unassembled WGS sequence"/>
</dbReference>
<dbReference type="SUPFAM" id="SSF82171">
    <property type="entry name" value="DPP6 N-terminal domain-like"/>
    <property type="match status" value="1"/>
</dbReference>
<organism evidence="3 4">
    <name type="scientific">Aliiglaciecola litoralis</name>
    <dbReference type="NCBI Taxonomy" id="582857"/>
    <lineage>
        <taxon>Bacteria</taxon>
        <taxon>Pseudomonadati</taxon>
        <taxon>Pseudomonadota</taxon>
        <taxon>Gammaproteobacteria</taxon>
        <taxon>Alteromonadales</taxon>
        <taxon>Alteromonadaceae</taxon>
        <taxon>Aliiglaciecola</taxon>
    </lineage>
</organism>
<dbReference type="Gene3D" id="2.120.10.30">
    <property type="entry name" value="TolB, C-terminal domain"/>
    <property type="match status" value="1"/>
</dbReference>
<evidence type="ECO:0000256" key="1">
    <source>
        <dbReference type="ARBA" id="ARBA00009820"/>
    </source>
</evidence>
<dbReference type="PANTHER" id="PTHR36842">
    <property type="entry name" value="PROTEIN TOLB HOMOLOG"/>
    <property type="match status" value="1"/>
</dbReference>
<evidence type="ECO:0000256" key="2">
    <source>
        <dbReference type="SAM" id="SignalP"/>
    </source>
</evidence>
<evidence type="ECO:0000313" key="4">
    <source>
        <dbReference type="Proteomes" id="UP001500359"/>
    </source>
</evidence>
<dbReference type="Pfam" id="PF07676">
    <property type="entry name" value="PD40"/>
    <property type="match status" value="2"/>
</dbReference>
<name>A0ABN1LDU5_9ALTE</name>
<dbReference type="InterPro" id="IPR011659">
    <property type="entry name" value="WD40"/>
</dbReference>
<dbReference type="PANTHER" id="PTHR36842:SF1">
    <property type="entry name" value="PROTEIN TOLB"/>
    <property type="match status" value="1"/>
</dbReference>
<comment type="similarity">
    <text evidence="1">Belongs to the TolB family.</text>
</comment>
<gene>
    <name evidence="3" type="ORF">GCM10009114_08200</name>
</gene>
<protein>
    <recommendedName>
        <fullName evidence="5">WD40-like Beta Propeller Repeat</fullName>
    </recommendedName>
</protein>
<dbReference type="RefSeq" id="WP_343856816.1">
    <property type="nucleotide sequence ID" value="NZ_BAAAFD010000002.1"/>
</dbReference>
<sequence length="307" mass="34305">MIKLKISIGLCVFAMLIGQAYGQSAPPSEPKKVDFPHTDIFLFDLDLTNSQQPLSQGKNATQRQGYDNQPYFTPDSQSFLFSRGDDYQTDVYEYALGTGEITQITDSPATEFSPTPSNNNQKIAFVSDRNGGIWLADRADANHPKWLLESIDNREPVGYFALNHDSKDLLYWSRYGYAMILANVQTGSYHYVSGNTPPATPHIIPNTNRFSFVHRQGNGQVWIKELDPNSKAIRPLIMVNGPNHNYAWAPDGSILMIQNDVLYRALPEQGQQWITLADLNALRIKQANRIAISPDGKKLAVVGQSAK</sequence>
<reference evidence="3 4" key="1">
    <citation type="journal article" date="2019" name="Int. J. Syst. Evol. Microbiol.">
        <title>The Global Catalogue of Microorganisms (GCM) 10K type strain sequencing project: providing services to taxonomists for standard genome sequencing and annotation.</title>
        <authorList>
            <consortium name="The Broad Institute Genomics Platform"/>
            <consortium name="The Broad Institute Genome Sequencing Center for Infectious Disease"/>
            <person name="Wu L."/>
            <person name="Ma J."/>
        </authorList>
    </citation>
    <scope>NUCLEOTIDE SEQUENCE [LARGE SCALE GENOMIC DNA]</scope>
    <source>
        <strain evidence="3 4">JCM 15896</strain>
    </source>
</reference>
<feature type="signal peptide" evidence="2">
    <location>
        <begin position="1"/>
        <end position="22"/>
    </location>
</feature>
<dbReference type="InterPro" id="IPR011042">
    <property type="entry name" value="6-blade_b-propeller_TolB-like"/>
</dbReference>